<dbReference type="GO" id="GO:0006357">
    <property type="term" value="P:regulation of transcription by RNA polymerase II"/>
    <property type="evidence" value="ECO:0007669"/>
    <property type="project" value="InterPro"/>
</dbReference>
<dbReference type="Proteomes" id="UP000243217">
    <property type="component" value="Unassembled WGS sequence"/>
</dbReference>
<evidence type="ECO:0000256" key="3">
    <source>
        <dbReference type="ARBA" id="ARBA00023163"/>
    </source>
</evidence>
<organism evidence="5 6">
    <name type="scientific">Thraustotheca clavata</name>
    <dbReference type="NCBI Taxonomy" id="74557"/>
    <lineage>
        <taxon>Eukaryota</taxon>
        <taxon>Sar</taxon>
        <taxon>Stramenopiles</taxon>
        <taxon>Oomycota</taxon>
        <taxon>Saprolegniomycetes</taxon>
        <taxon>Saprolegniales</taxon>
        <taxon>Achlyaceae</taxon>
        <taxon>Thraustotheca</taxon>
    </lineage>
</organism>
<keyword evidence="4" id="KW-0539">Nucleus</keyword>
<evidence type="ECO:0000256" key="4">
    <source>
        <dbReference type="ARBA" id="ARBA00023242"/>
    </source>
</evidence>
<dbReference type="InterPro" id="IPR009332">
    <property type="entry name" value="Med22"/>
</dbReference>
<dbReference type="Pfam" id="PF06179">
    <property type="entry name" value="Med22"/>
    <property type="match status" value="1"/>
</dbReference>
<evidence type="ECO:0000313" key="5">
    <source>
        <dbReference type="EMBL" id="OQR86541.1"/>
    </source>
</evidence>
<dbReference type="AlphaFoldDB" id="A0A1V9YLE5"/>
<comment type="caution">
    <text evidence="5">The sequence shown here is derived from an EMBL/GenBank/DDBJ whole genome shotgun (WGS) entry which is preliminary data.</text>
</comment>
<dbReference type="STRING" id="74557.A0A1V9YLE5"/>
<dbReference type="PANTHER" id="PTHR12434:SF6">
    <property type="entry name" value="MEDIATOR OF RNA POLYMERASE II TRANSCRIPTION SUBUNIT 22"/>
    <property type="match status" value="1"/>
</dbReference>
<evidence type="ECO:0000256" key="1">
    <source>
        <dbReference type="ARBA" id="ARBA00004123"/>
    </source>
</evidence>
<proteinExistence type="predicted"/>
<dbReference type="GO" id="GO:0003712">
    <property type="term" value="F:transcription coregulator activity"/>
    <property type="evidence" value="ECO:0007669"/>
    <property type="project" value="InterPro"/>
</dbReference>
<evidence type="ECO:0008006" key="7">
    <source>
        <dbReference type="Google" id="ProtNLM"/>
    </source>
</evidence>
<dbReference type="PANTHER" id="PTHR12434">
    <property type="entry name" value="MEDIATOR OF RNA POLYMERASE II TRANSCRIPTION SUBUNIT 22"/>
    <property type="match status" value="1"/>
</dbReference>
<accession>A0A1V9YLE5</accession>
<sequence length="139" mass="15689">MAEEYRQRLDNNVEKLIENYKGLITSSKVKERTQTSRQALQSAVYATSMVQASEALLKLVAELKLSLTLNDFEGINQKVNGTCEGLKEKCDDVDISLGHLATDIASALFELEGHYYQSRWRSADMLPLTLEDDDMKDII</sequence>
<comment type="subcellular location">
    <subcellularLocation>
        <location evidence="1">Nucleus</location>
    </subcellularLocation>
</comment>
<evidence type="ECO:0000313" key="6">
    <source>
        <dbReference type="Proteomes" id="UP000243217"/>
    </source>
</evidence>
<reference evidence="5 6" key="1">
    <citation type="journal article" date="2014" name="Genome Biol. Evol.">
        <title>The secreted proteins of Achlya hypogyna and Thraustotheca clavata identify the ancestral oomycete secretome and reveal gene acquisitions by horizontal gene transfer.</title>
        <authorList>
            <person name="Misner I."/>
            <person name="Blouin N."/>
            <person name="Leonard G."/>
            <person name="Richards T.A."/>
            <person name="Lane C.E."/>
        </authorList>
    </citation>
    <scope>NUCLEOTIDE SEQUENCE [LARGE SCALE GENOMIC DNA]</scope>
    <source>
        <strain evidence="5 6">ATCC 34112</strain>
    </source>
</reference>
<keyword evidence="6" id="KW-1185">Reference proteome</keyword>
<protein>
    <recommendedName>
        <fullName evidence="7">Mediator of RNA polymerase II transcription subunit 22</fullName>
    </recommendedName>
</protein>
<keyword evidence="2" id="KW-0805">Transcription regulation</keyword>
<keyword evidence="3" id="KW-0804">Transcription</keyword>
<dbReference type="OrthoDB" id="203279at2759"/>
<dbReference type="EMBL" id="JNBS01003509">
    <property type="protein sequence ID" value="OQR86541.1"/>
    <property type="molecule type" value="Genomic_DNA"/>
</dbReference>
<name>A0A1V9YLE5_9STRA</name>
<dbReference type="GO" id="GO:0016592">
    <property type="term" value="C:mediator complex"/>
    <property type="evidence" value="ECO:0007669"/>
    <property type="project" value="InterPro"/>
</dbReference>
<gene>
    <name evidence="5" type="ORF">THRCLA_10534</name>
</gene>
<evidence type="ECO:0000256" key="2">
    <source>
        <dbReference type="ARBA" id="ARBA00023015"/>
    </source>
</evidence>